<sequence length="380" mass="43676">MKRLLEGFLELLWEFARCLIAWVLSGKPKQKTTEAVVHEAVVHEVVVQKAIILTVPAEMLLEVMDHLDLHDKFYLSHVCRATRDLTKRDWERAIGQLSDDEELDFLAGLAFVKPIYWACQHCCQLHRRLDSDLPGWYIRDEDYGACPYGRGAETRKMLQSTYHEIRHSHVQQAIKLTQRPQDDKNGYLEKLLRPFERLAVSPEFLDMHLLMDLWADLRIVGGRCLSFTKCDFRVDAKEISLDNLDGLEVCSHMGIWEVQSAGPYPDSYLSRDCGVKGFMDDIHLALSTPGQEVSGYCKCCVTDYVAVAVDGKLLIKRWADLGRYLSPLSRENQEFEARVSGFYYGPAEISVHRIPGSARQRYSEGWSTASERYQRHARVM</sequence>
<comment type="caution">
    <text evidence="3">The sequence shown here is derived from an EMBL/GenBank/DDBJ whole genome shotgun (WGS) entry which is preliminary data.</text>
</comment>
<keyword evidence="1" id="KW-0732">Signal</keyword>
<reference evidence="3" key="1">
    <citation type="journal article" date="2020" name="Phytopathology">
        <title>Genome Sequence Resources of Colletotrichum truncatum, C. plurivorum, C. musicola, and C. sojae: Four Species Pathogenic to Soybean (Glycine max).</title>
        <authorList>
            <person name="Rogerio F."/>
            <person name="Boufleur T.R."/>
            <person name="Ciampi-Guillardi M."/>
            <person name="Sukno S.A."/>
            <person name="Thon M.R."/>
            <person name="Massola Junior N.S."/>
            <person name="Baroncelli R."/>
        </authorList>
    </citation>
    <scope>NUCLEOTIDE SEQUENCE</scope>
    <source>
        <strain evidence="3">LFN0074</strain>
    </source>
</reference>
<feature type="chain" id="PRO_5034178734" evidence="1">
    <location>
        <begin position="21"/>
        <end position="380"/>
    </location>
</feature>
<dbReference type="InterPro" id="IPR036047">
    <property type="entry name" value="F-box-like_dom_sf"/>
</dbReference>
<organism evidence="3 4">
    <name type="scientific">Colletotrichum musicola</name>
    <dbReference type="NCBI Taxonomy" id="2175873"/>
    <lineage>
        <taxon>Eukaryota</taxon>
        <taxon>Fungi</taxon>
        <taxon>Dikarya</taxon>
        <taxon>Ascomycota</taxon>
        <taxon>Pezizomycotina</taxon>
        <taxon>Sordariomycetes</taxon>
        <taxon>Hypocreomycetidae</taxon>
        <taxon>Glomerellales</taxon>
        <taxon>Glomerellaceae</taxon>
        <taxon>Colletotrichum</taxon>
        <taxon>Colletotrichum orchidearum species complex</taxon>
    </lineage>
</organism>
<dbReference type="PROSITE" id="PS50181">
    <property type="entry name" value="FBOX"/>
    <property type="match status" value="1"/>
</dbReference>
<accession>A0A8H6NJQ7</accession>
<feature type="domain" description="F-box" evidence="2">
    <location>
        <begin position="49"/>
        <end position="93"/>
    </location>
</feature>
<keyword evidence="4" id="KW-1185">Reference proteome</keyword>
<dbReference type="EMBL" id="WIGM01000179">
    <property type="protein sequence ID" value="KAF6835368.1"/>
    <property type="molecule type" value="Genomic_DNA"/>
</dbReference>
<evidence type="ECO:0000313" key="3">
    <source>
        <dbReference type="EMBL" id="KAF6835368.1"/>
    </source>
</evidence>
<evidence type="ECO:0000259" key="2">
    <source>
        <dbReference type="PROSITE" id="PS50181"/>
    </source>
</evidence>
<dbReference type="SUPFAM" id="SSF81383">
    <property type="entry name" value="F-box domain"/>
    <property type="match status" value="1"/>
</dbReference>
<dbReference type="AlphaFoldDB" id="A0A8H6NJQ7"/>
<feature type="signal peptide" evidence="1">
    <location>
        <begin position="1"/>
        <end position="20"/>
    </location>
</feature>
<dbReference type="InterPro" id="IPR001810">
    <property type="entry name" value="F-box_dom"/>
</dbReference>
<protein>
    <submittedName>
        <fullName evidence="3">F-box domain containing protein</fullName>
    </submittedName>
</protein>
<name>A0A8H6NJQ7_9PEZI</name>
<dbReference type="Pfam" id="PF00646">
    <property type="entry name" value="F-box"/>
    <property type="match status" value="1"/>
</dbReference>
<proteinExistence type="predicted"/>
<dbReference type="OrthoDB" id="3766406at2759"/>
<gene>
    <name evidence="3" type="ORF">CMUS01_05819</name>
</gene>
<evidence type="ECO:0000313" key="4">
    <source>
        <dbReference type="Proteomes" id="UP000639643"/>
    </source>
</evidence>
<dbReference type="Proteomes" id="UP000639643">
    <property type="component" value="Unassembled WGS sequence"/>
</dbReference>
<evidence type="ECO:0000256" key="1">
    <source>
        <dbReference type="SAM" id="SignalP"/>
    </source>
</evidence>